<dbReference type="Proteomes" id="UP000028511">
    <property type="component" value="Unassembled WGS sequence"/>
</dbReference>
<accession>A0A077NGD6</accession>
<evidence type="ECO:0000256" key="1">
    <source>
        <dbReference type="SAM" id="MobiDB-lite"/>
    </source>
</evidence>
<protein>
    <submittedName>
        <fullName evidence="2">Putative phage protein (D protein) (Modular protein)</fullName>
    </submittedName>
</protein>
<evidence type="ECO:0000313" key="3">
    <source>
        <dbReference type="Proteomes" id="UP000028511"/>
    </source>
</evidence>
<gene>
    <name evidence="2" type="ORF">XBP1_2820067</name>
</gene>
<evidence type="ECO:0000313" key="2">
    <source>
        <dbReference type="EMBL" id="CDG97829.1"/>
    </source>
</evidence>
<dbReference type="Pfam" id="PF05954">
    <property type="entry name" value="Phage_GPD"/>
    <property type="match status" value="1"/>
</dbReference>
<dbReference type="RefSeq" id="WP_038218350.1">
    <property type="nucleotide sequence ID" value="NZ_CAWLWN010000238.1"/>
</dbReference>
<feature type="compositionally biased region" description="Basic and acidic residues" evidence="1">
    <location>
        <begin position="284"/>
        <end position="332"/>
    </location>
</feature>
<name>A0A077NGD6_XENBV</name>
<dbReference type="AlphaFoldDB" id="A0A077NGD6"/>
<dbReference type="SUPFAM" id="SSF69279">
    <property type="entry name" value="Phage tail proteins"/>
    <property type="match status" value="1"/>
</dbReference>
<dbReference type="EMBL" id="CBSW010000204">
    <property type="protein sequence ID" value="CDG97829.1"/>
    <property type="molecule type" value="Genomic_DNA"/>
</dbReference>
<feature type="compositionally biased region" description="Basic and acidic residues" evidence="1">
    <location>
        <begin position="388"/>
        <end position="398"/>
    </location>
</feature>
<feature type="compositionally biased region" description="Basic residues" evidence="1">
    <location>
        <begin position="358"/>
        <end position="368"/>
    </location>
</feature>
<proteinExistence type="predicted"/>
<reference evidence="2" key="1">
    <citation type="submission" date="2013-07" db="EMBL/GenBank/DDBJ databases">
        <title>Sub-species coevolution in mutualistic symbiosis.</title>
        <authorList>
            <person name="Murfin K."/>
            <person name="Klassen J."/>
            <person name="Lee M."/>
            <person name="Forst S."/>
            <person name="Stock P."/>
            <person name="Goodrich-Blair H."/>
        </authorList>
    </citation>
    <scope>NUCLEOTIDE SEQUENCE [LARGE SCALE GENOMIC DNA]</scope>
    <source>
        <strain evidence="2">Puntauvense</strain>
    </source>
</reference>
<dbReference type="PANTHER" id="PTHR35862:SF3">
    <property type="entry name" value="FELS-2 PROPHAGE PROTEIN"/>
    <property type="match status" value="1"/>
</dbReference>
<feature type="compositionally biased region" description="Basic and acidic residues" evidence="1">
    <location>
        <begin position="369"/>
        <end position="381"/>
    </location>
</feature>
<sequence>MLDLKQRIPNTDWIPQFDLVTGKEGAPAFRLETNKKDITGKIQSRLMSLTLTDNRGLESDQLDIELDDADGKLIFPSRGDILELELGWHGDSLTPKGKFVVDEIEHTGAPDRLTIRARSADFRGDLNVKREESYHEHTLESIVSTIAARNQLIFKISEELKGISMHIDQTNESDVSFLTRVAKQEGAIASVKNGELLFIRQGQNKTGSGENILPVLITRESGDSHRFSLSDREAYTGVVAQWQDTRTTTKQTVKLKRVESKSGKVEIIIEYGSSENKSSGKGNAKKDKNPVQKDEIPVQEDKNLIPKEKYSAQKKESSTFKKEKDRKIESPREVISAKPAKTGVVNLEKKKGIDLTKKSHKTSHKTKVKDKPDYIKKGQKESKRKNRDNRNIDREKNIDIGGSLSSEKQSKSTTEHHQTTKVQKKSENYLVGAEENVLTLSRVYSNKENAERAAKAVWEKMQRGAAEFSIALAKGRADIYPETPVHIEGFKPEINGTSWTIIKVTHNLNDSGFTTSLDLELKIDDFEIKTEDVKIKA</sequence>
<feature type="compositionally biased region" description="Basic and acidic residues" evidence="1">
    <location>
        <begin position="347"/>
        <end position="357"/>
    </location>
</feature>
<dbReference type="PANTHER" id="PTHR35862">
    <property type="entry name" value="FELS-2 PROPHAGE PROTEIN"/>
    <property type="match status" value="1"/>
</dbReference>
<feature type="region of interest" description="Disordered" evidence="1">
    <location>
        <begin position="274"/>
        <end position="427"/>
    </location>
</feature>
<organism evidence="2 3">
    <name type="scientific">Xenorhabdus bovienii str. puntauvense</name>
    <dbReference type="NCBI Taxonomy" id="1398201"/>
    <lineage>
        <taxon>Bacteria</taxon>
        <taxon>Pseudomonadati</taxon>
        <taxon>Pseudomonadota</taxon>
        <taxon>Gammaproteobacteria</taxon>
        <taxon>Enterobacterales</taxon>
        <taxon>Morganellaceae</taxon>
        <taxon>Xenorhabdus</taxon>
    </lineage>
</organism>
<dbReference type="HOGENOM" id="CLU_037957_0_0_6"/>
<comment type="caution">
    <text evidence="2">The sequence shown here is derived from an EMBL/GenBank/DDBJ whole genome shotgun (WGS) entry which is preliminary data.</text>
</comment>
<dbReference type="InterPro" id="IPR052726">
    <property type="entry name" value="Phage_Baseplate_Hub"/>
</dbReference>
<feature type="compositionally biased region" description="Basic and acidic residues" evidence="1">
    <location>
        <begin position="408"/>
        <end position="418"/>
    </location>
</feature>